<dbReference type="AlphaFoldDB" id="A0A1L9QKQ8"/>
<protein>
    <submittedName>
        <fullName evidence="1">Uncharacterized protein</fullName>
    </submittedName>
</protein>
<dbReference type="STRING" id="1925591.BI308_23000"/>
<evidence type="ECO:0000313" key="1">
    <source>
        <dbReference type="EMBL" id="OJJ17367.1"/>
    </source>
</evidence>
<sequence>MPRIFRDLQNHEEIRDRLRKSQILDISLKSEGTISELEFTHDASQEILLRCLNVIHIVFSRQLDDNDGCYYVCDIYVNKLTDGGQNQLDKLNYGFRESLDPTEVAYYPDRELLHLYIEGGVGIEVICESIQISEYI</sequence>
<proteinExistence type="predicted"/>
<keyword evidence="2" id="KW-1185">Reference proteome</keyword>
<gene>
    <name evidence="1" type="ORF">BI308_23000</name>
</gene>
<evidence type="ECO:0000313" key="2">
    <source>
        <dbReference type="Proteomes" id="UP000183940"/>
    </source>
</evidence>
<organism evidence="1 2">
    <name type="scientific">Roseofilum reptotaenium AO1-A</name>
    <dbReference type="NCBI Taxonomy" id="1925591"/>
    <lineage>
        <taxon>Bacteria</taxon>
        <taxon>Bacillati</taxon>
        <taxon>Cyanobacteriota</taxon>
        <taxon>Cyanophyceae</taxon>
        <taxon>Desertifilales</taxon>
        <taxon>Desertifilaceae</taxon>
        <taxon>Roseofilum</taxon>
    </lineage>
</organism>
<dbReference type="EMBL" id="MLAW01000060">
    <property type="protein sequence ID" value="OJJ17367.1"/>
    <property type="molecule type" value="Genomic_DNA"/>
</dbReference>
<comment type="caution">
    <text evidence="1">The sequence shown here is derived from an EMBL/GenBank/DDBJ whole genome shotgun (WGS) entry which is preliminary data.</text>
</comment>
<name>A0A1L9QKQ8_9CYAN</name>
<accession>A0A1L9QKQ8</accession>
<reference evidence="1" key="1">
    <citation type="submission" date="2016-10" db="EMBL/GenBank/DDBJ databases">
        <title>CRISPR-Cas defence system in Roseofilum reptotaenium: evidence of a bacteriophage-cyanobacterium arms race in the coral black band disease.</title>
        <authorList>
            <person name="Buerger P."/>
            <person name="Wood-Charlson E.M."/>
            <person name="Weynberg K.D."/>
            <person name="Willis B."/>
            <person name="Van Oppen M.J."/>
        </authorList>
    </citation>
    <scope>NUCLEOTIDE SEQUENCE [LARGE SCALE GENOMIC DNA]</scope>
    <source>
        <strain evidence="1">AO1-A</strain>
    </source>
</reference>
<dbReference type="Proteomes" id="UP000183940">
    <property type="component" value="Unassembled WGS sequence"/>
</dbReference>